<dbReference type="CDD" id="cd14683">
    <property type="entry name" value="PH-EXOC1"/>
    <property type="match status" value="1"/>
</dbReference>
<evidence type="ECO:0000256" key="12">
    <source>
        <dbReference type="ARBA" id="ARBA00023136"/>
    </source>
</evidence>
<dbReference type="Pfam" id="PF20654">
    <property type="entry name" value="Sec3_C-term"/>
    <property type="match status" value="1"/>
</dbReference>
<evidence type="ECO:0000256" key="14">
    <source>
        <dbReference type="ARBA" id="ARBA00068988"/>
    </source>
</evidence>
<keyword evidence="6" id="KW-1003">Cell membrane</keyword>
<dbReference type="InterPro" id="IPR028258">
    <property type="entry name" value="Sec3-PIP2_bind"/>
</dbReference>
<dbReference type="PANTHER" id="PTHR16092:SF14">
    <property type="entry name" value="EXOCYST COMPLEX COMPONENT 1 ISOFORM X1"/>
    <property type="match status" value="1"/>
</dbReference>
<dbReference type="GO" id="GO:0048471">
    <property type="term" value="C:perinuclear region of cytoplasm"/>
    <property type="evidence" value="ECO:0007669"/>
    <property type="project" value="UniProtKB-SubCell"/>
</dbReference>
<evidence type="ECO:0000256" key="15">
    <source>
        <dbReference type="ARBA" id="ARBA00079611"/>
    </source>
</evidence>
<dbReference type="CTD" id="55763"/>
<evidence type="ECO:0000256" key="1">
    <source>
        <dbReference type="ARBA" id="ARBA00004236"/>
    </source>
</evidence>
<feature type="domain" description="Exocyst complex component Sec3 PIP2-binding N-terminal" evidence="17">
    <location>
        <begin position="31"/>
        <end position="121"/>
    </location>
</feature>
<accession>A0A7M7NI62</accession>
<evidence type="ECO:0000256" key="8">
    <source>
        <dbReference type="ARBA" id="ARBA00022490"/>
    </source>
</evidence>
<protein>
    <recommendedName>
        <fullName evidence="14">Exocyst complex component 1</fullName>
    </recommendedName>
    <alternativeName>
        <fullName evidence="15">Exocyst complex component Sec3</fullName>
    </alternativeName>
</protein>
<keyword evidence="19" id="KW-1185">Reference proteome</keyword>
<dbReference type="AlphaFoldDB" id="A0A7M7NI62"/>
<organism evidence="18 19">
    <name type="scientific">Strongylocentrotus purpuratus</name>
    <name type="common">Purple sea urchin</name>
    <dbReference type="NCBI Taxonomy" id="7668"/>
    <lineage>
        <taxon>Eukaryota</taxon>
        <taxon>Metazoa</taxon>
        <taxon>Echinodermata</taxon>
        <taxon>Eleutherozoa</taxon>
        <taxon>Echinozoa</taxon>
        <taxon>Echinoidea</taxon>
        <taxon>Euechinoidea</taxon>
        <taxon>Echinacea</taxon>
        <taxon>Camarodonta</taxon>
        <taxon>Echinidea</taxon>
        <taxon>Strongylocentrotidae</taxon>
        <taxon>Strongylocentrotus</taxon>
    </lineage>
</organism>
<feature type="region of interest" description="Disordered" evidence="16">
    <location>
        <begin position="446"/>
        <end position="471"/>
    </location>
</feature>
<evidence type="ECO:0000256" key="13">
    <source>
        <dbReference type="ARBA" id="ARBA00061758"/>
    </source>
</evidence>
<keyword evidence="9" id="KW-0597">Phosphoprotein</keyword>
<evidence type="ECO:0000256" key="7">
    <source>
        <dbReference type="ARBA" id="ARBA00022483"/>
    </source>
</evidence>
<dbReference type="GO" id="GO:0015031">
    <property type="term" value="P:protein transport"/>
    <property type="evidence" value="ECO:0007669"/>
    <property type="project" value="UniProtKB-KW"/>
</dbReference>
<evidence type="ECO:0000256" key="6">
    <source>
        <dbReference type="ARBA" id="ARBA00022475"/>
    </source>
</evidence>
<dbReference type="GO" id="GO:0006887">
    <property type="term" value="P:exocytosis"/>
    <property type="evidence" value="ECO:0007669"/>
    <property type="project" value="UniProtKB-KW"/>
</dbReference>
<evidence type="ECO:0000259" key="17">
    <source>
        <dbReference type="SMART" id="SM01313"/>
    </source>
</evidence>
<name>A0A7M7NI62_STRPU</name>
<dbReference type="GO" id="GO:0090543">
    <property type="term" value="C:Flemming body"/>
    <property type="evidence" value="ECO:0007669"/>
    <property type="project" value="UniProtKB-SubCell"/>
</dbReference>
<dbReference type="Pfam" id="PF15277">
    <property type="entry name" value="Sec3-PIP2_bind"/>
    <property type="match status" value="1"/>
</dbReference>
<evidence type="ECO:0000256" key="3">
    <source>
        <dbReference type="ARBA" id="ARBA00004556"/>
    </source>
</evidence>
<keyword evidence="5" id="KW-0813">Transport</keyword>
<evidence type="ECO:0000313" key="18">
    <source>
        <dbReference type="EnsemblMetazoa" id="XP_030836970"/>
    </source>
</evidence>
<sequence>MTAIRHTLQRDVFLPNDERLIGVVHVSKAGKKKKVSFLCATVTTDQPAQVCLHKVKKTDKDAYKKRQSWPLAELKICDGKDPKTDVPDFDLHFEKVYKWIASNVAEKNAFMSSLWKLSQRYLKQLKKPDFINVKPALLEEYLSLDQAKVAQSEDDLNNEDYQALSGREEADLERMMAECEFAIGNAEAFIERLANDLSVLDGANIHSIIESQQEVARLMFLLDDSLREVNKVDSSLDEYDKMLEGVRVHMEIMEQKDSMIQIQSQNHGQLLSGVETIMQKLDMPHQQQLALLDRDLGSPKGIMDCTAAAQVLQEKMDAELLPGLGKMRAVVEQRELLTNLQEKFAQRLAIHLNNVFIQQGADMSEMMHTLGNRLTLPKHFTFHRDLIPYAELMQWLRKADRTSFQQLGKIYTDNLKKVYERELKDFFERARQAVMMKGKTADIKKYGLKGDKGSTTPEPSRGGARTKTGTPSLQEFSANLKAAETDLNEKQKFDMVFTQLLNEIQPMCNSEQDFCTKFFGYGLDTEGVDAEFFPMADQVDGGSFSRYKKHEGHDEVDGKLTTHGMRKVMGELFQCLEPEFKSFVTFSERMDNFNSVYMLVRISPHVMSSETQAKSASYFSIIMANCLVEVKRNFDKYMDNLIRSVEETRISKKSKCGILPFVKEFETFACQAESVFKGSDLRGNLDKAYAKLALAQFRIIHRVALEHQKTPSDVIIFENFHHVHDVLSRLKITCLESERKEAKQQYQDHLQSYVRDSLGRPMEKLNHFFEGIQVLVSQGVKEEEVGYQIQFSKQELRKIIKEYPQKEVKKNLDNLIKKVEKTLCEEENLIQVVWRMMQEDFIRQYKHIETMIGRCYPGSKIFLEFTIQDVLQFFTDIAQSH</sequence>
<dbReference type="Pfam" id="PF09763">
    <property type="entry name" value="Sec3_CC"/>
    <property type="match status" value="1"/>
</dbReference>
<proteinExistence type="inferred from homology"/>
<comment type="similarity">
    <text evidence="4">Belongs to the SEC3 family.</text>
</comment>
<keyword evidence="7" id="KW-0268">Exocytosis</keyword>
<dbReference type="FunFam" id="2.30.29.90:FF:000001">
    <property type="entry name" value="exocyst complex component 1 isoform X1"/>
    <property type="match status" value="1"/>
</dbReference>
<evidence type="ECO:0000256" key="9">
    <source>
        <dbReference type="ARBA" id="ARBA00022553"/>
    </source>
</evidence>
<dbReference type="RefSeq" id="XP_030836970.1">
    <property type="nucleotide sequence ID" value="XM_030981110.1"/>
</dbReference>
<reference evidence="19" key="1">
    <citation type="submission" date="2015-02" db="EMBL/GenBank/DDBJ databases">
        <title>Genome sequencing for Strongylocentrotus purpuratus.</title>
        <authorList>
            <person name="Murali S."/>
            <person name="Liu Y."/>
            <person name="Vee V."/>
            <person name="English A."/>
            <person name="Wang M."/>
            <person name="Skinner E."/>
            <person name="Han Y."/>
            <person name="Muzny D.M."/>
            <person name="Worley K.C."/>
            <person name="Gibbs R.A."/>
        </authorList>
    </citation>
    <scope>NUCLEOTIDE SEQUENCE</scope>
</reference>
<dbReference type="InterPro" id="IPR019160">
    <property type="entry name" value="Sec3_CC"/>
</dbReference>
<evidence type="ECO:0000256" key="5">
    <source>
        <dbReference type="ARBA" id="ARBA00022448"/>
    </source>
</evidence>
<dbReference type="GeneID" id="582238"/>
<comment type="subunit">
    <text evidence="13">The exocyst complex is composed of EXOC1, EXOC2, EXOC3, EXOC4, EXOC5, EXOC6, EXOC7 and EXOC8. Interacts with EEF1A1. Interacts with SLC6A9; interaction increases the transporter capacity of SLC6A9 probably by promoting its insertion into the cell membrane.</text>
</comment>
<dbReference type="InterPro" id="IPR048628">
    <property type="entry name" value="Sec3_C"/>
</dbReference>
<evidence type="ECO:0000256" key="10">
    <source>
        <dbReference type="ARBA" id="ARBA00022927"/>
    </source>
</evidence>
<reference evidence="18" key="2">
    <citation type="submission" date="2021-01" db="UniProtKB">
        <authorList>
            <consortium name="EnsemblMetazoa"/>
        </authorList>
    </citation>
    <scope>IDENTIFICATION</scope>
</reference>
<dbReference type="GO" id="GO:0000145">
    <property type="term" value="C:exocyst"/>
    <property type="evidence" value="ECO:0007669"/>
    <property type="project" value="InterPro"/>
</dbReference>
<dbReference type="SMART" id="SM01313">
    <property type="entry name" value="Sec3-PIP2_bind"/>
    <property type="match status" value="1"/>
</dbReference>
<comment type="subcellular location">
    <subcellularLocation>
        <location evidence="1">Cell membrane</location>
    </subcellularLocation>
    <subcellularLocation>
        <location evidence="3">Cytoplasm</location>
        <location evidence="3">Perinuclear region</location>
    </subcellularLocation>
    <subcellularLocation>
        <location evidence="2">Midbody</location>
        <location evidence="2">Midbody ring</location>
    </subcellularLocation>
</comment>
<evidence type="ECO:0000256" key="11">
    <source>
        <dbReference type="ARBA" id="ARBA00023054"/>
    </source>
</evidence>
<keyword evidence="12" id="KW-0472">Membrane</keyword>
<dbReference type="EnsemblMetazoa" id="XM_030981110">
    <property type="protein sequence ID" value="XP_030836970"/>
    <property type="gene ID" value="LOC582238"/>
</dbReference>
<keyword evidence="11" id="KW-0175">Coiled coil</keyword>
<evidence type="ECO:0000256" key="2">
    <source>
        <dbReference type="ARBA" id="ARBA00004476"/>
    </source>
</evidence>
<keyword evidence="10" id="KW-0653">Protein transport</keyword>
<evidence type="ECO:0000313" key="19">
    <source>
        <dbReference type="Proteomes" id="UP000007110"/>
    </source>
</evidence>
<dbReference type="PANTHER" id="PTHR16092">
    <property type="entry name" value="SEC3/SYNTAXIN-RELATED"/>
    <property type="match status" value="1"/>
</dbReference>
<dbReference type="GO" id="GO:0005886">
    <property type="term" value="C:plasma membrane"/>
    <property type="evidence" value="ECO:0007669"/>
    <property type="project" value="UniProtKB-SubCell"/>
</dbReference>
<dbReference type="Proteomes" id="UP000007110">
    <property type="component" value="Unassembled WGS sequence"/>
</dbReference>
<evidence type="ECO:0000256" key="4">
    <source>
        <dbReference type="ARBA" id="ARBA00006518"/>
    </source>
</evidence>
<keyword evidence="8" id="KW-0963">Cytoplasm</keyword>
<dbReference type="Gene3D" id="2.30.29.90">
    <property type="match status" value="1"/>
</dbReference>
<evidence type="ECO:0000256" key="16">
    <source>
        <dbReference type="SAM" id="MobiDB-lite"/>
    </source>
</evidence>